<proteinExistence type="predicted"/>
<dbReference type="eggNOG" id="KOG1202">
    <property type="taxonomic scope" value="Eukaryota"/>
</dbReference>
<protein>
    <submittedName>
        <fullName evidence="3">Uncharacterized protein</fullName>
    </submittedName>
</protein>
<dbReference type="Gene3D" id="3.90.180.10">
    <property type="entry name" value="Medium-chain alcohol dehydrogenases, catalytic domain"/>
    <property type="match status" value="1"/>
</dbReference>
<accession>U1HIG3</accession>
<reference evidence="4" key="1">
    <citation type="journal article" date="2014" name="BMC Genomics">
        <title>Genome characteristics reveal the impact of lichenization on lichen-forming fungus Endocarpon pusillum Hedwig (Verrucariales, Ascomycota).</title>
        <authorList>
            <person name="Wang Y.-Y."/>
            <person name="Liu B."/>
            <person name="Zhang X.-Y."/>
            <person name="Zhou Q.-M."/>
            <person name="Zhang T."/>
            <person name="Li H."/>
            <person name="Yu Y.-F."/>
            <person name="Zhang X.-L."/>
            <person name="Hao X.-Y."/>
            <person name="Wang M."/>
            <person name="Wang L."/>
            <person name="Wei J.-C."/>
        </authorList>
    </citation>
    <scope>NUCLEOTIDE SEQUENCE [LARGE SCALE GENOMIC DNA]</scope>
    <source>
        <strain evidence="4">Z07020 / HMAS-L-300199</strain>
    </source>
</reference>
<evidence type="ECO:0000313" key="3">
    <source>
        <dbReference type="EMBL" id="ERF68654.1"/>
    </source>
</evidence>
<dbReference type="OrthoDB" id="329835at2759"/>
<dbReference type="RefSeq" id="XP_007805698.1">
    <property type="nucleotide sequence ID" value="XM_007807507.1"/>
</dbReference>
<dbReference type="SUPFAM" id="SSF51735">
    <property type="entry name" value="NAD(P)-binding Rossmann-fold domains"/>
    <property type="match status" value="2"/>
</dbReference>
<dbReference type="GO" id="GO:0016491">
    <property type="term" value="F:oxidoreductase activity"/>
    <property type="evidence" value="ECO:0007669"/>
    <property type="project" value="InterPro"/>
</dbReference>
<dbReference type="PANTHER" id="PTHR43775">
    <property type="entry name" value="FATTY ACID SYNTHASE"/>
    <property type="match status" value="1"/>
</dbReference>
<evidence type="ECO:0000259" key="1">
    <source>
        <dbReference type="SMART" id="SM00822"/>
    </source>
</evidence>
<dbReference type="InterPro" id="IPR013968">
    <property type="entry name" value="PKS_KR"/>
</dbReference>
<dbReference type="PANTHER" id="PTHR43775:SF29">
    <property type="entry name" value="ASPERFURANONE POLYKETIDE SYNTHASE AFOG-RELATED"/>
    <property type="match status" value="1"/>
</dbReference>
<dbReference type="GeneID" id="19244212"/>
<dbReference type="SMART" id="SM00829">
    <property type="entry name" value="PKS_ER"/>
    <property type="match status" value="1"/>
</dbReference>
<dbReference type="SMART" id="SM00822">
    <property type="entry name" value="PKS_KR"/>
    <property type="match status" value="1"/>
</dbReference>
<dbReference type="GO" id="GO:0004312">
    <property type="term" value="F:fatty acid synthase activity"/>
    <property type="evidence" value="ECO:0007669"/>
    <property type="project" value="TreeGrafter"/>
</dbReference>
<dbReference type="Proteomes" id="UP000019373">
    <property type="component" value="Unassembled WGS sequence"/>
</dbReference>
<dbReference type="InterPro" id="IPR036291">
    <property type="entry name" value="NAD(P)-bd_dom_sf"/>
</dbReference>
<feature type="domain" description="Enoyl reductase (ER)" evidence="2">
    <location>
        <begin position="1"/>
        <end position="185"/>
    </location>
</feature>
<dbReference type="InterPro" id="IPR057326">
    <property type="entry name" value="KR_dom"/>
</dbReference>
<organism evidence="3 4">
    <name type="scientific">Endocarpon pusillum (strain Z07020 / HMAS-L-300199)</name>
    <name type="common">Lichen-forming fungus</name>
    <dbReference type="NCBI Taxonomy" id="1263415"/>
    <lineage>
        <taxon>Eukaryota</taxon>
        <taxon>Fungi</taxon>
        <taxon>Dikarya</taxon>
        <taxon>Ascomycota</taxon>
        <taxon>Pezizomycotina</taxon>
        <taxon>Eurotiomycetes</taxon>
        <taxon>Chaetothyriomycetidae</taxon>
        <taxon>Verrucariales</taxon>
        <taxon>Verrucariaceae</taxon>
        <taxon>Endocarpon</taxon>
    </lineage>
</organism>
<dbReference type="AlphaFoldDB" id="U1HIG3"/>
<dbReference type="HOGENOM" id="CLU_1015737_0_0_1"/>
<dbReference type="Pfam" id="PF08659">
    <property type="entry name" value="KR"/>
    <property type="match status" value="1"/>
</dbReference>
<keyword evidence="4" id="KW-1185">Reference proteome</keyword>
<name>U1HIG3_ENDPU</name>
<evidence type="ECO:0000259" key="2">
    <source>
        <dbReference type="SMART" id="SM00829"/>
    </source>
</evidence>
<sequence length="274" mass="30149">MSFLEGAALPVVFITADNALHHVARTTDGESILIHSGAGRTGRAAIQIAKLFNPNIYVTVRSDDKKRLLMDLYDISEYHIFYSRNASFTLGMRRLTRERGGVAIVLNSQSGDAIVSTWECLAPFGRFLELDSVFEQMSYKSLTEATESKVQDSYSLYVLLPKGMDFFIMLSSIADAIGSITQDNYAAGCSQQDTLARHRTGSGQKAATLNLGVMLEDGVQTENAKLRNILLGTGYLMGITQRELYALLEHHCDPSASVLGPLKNQVVVYGRRRG</sequence>
<gene>
    <name evidence="3" type="ORF">EPUS_09392</name>
</gene>
<evidence type="ECO:0000313" key="4">
    <source>
        <dbReference type="Proteomes" id="UP000019373"/>
    </source>
</evidence>
<dbReference type="GO" id="GO:0044550">
    <property type="term" value="P:secondary metabolite biosynthetic process"/>
    <property type="evidence" value="ECO:0007669"/>
    <property type="project" value="TreeGrafter"/>
</dbReference>
<dbReference type="InterPro" id="IPR020843">
    <property type="entry name" value="ER"/>
</dbReference>
<feature type="domain" description="Ketoreductase" evidence="1">
    <location>
        <begin position="30"/>
        <end position="217"/>
    </location>
</feature>
<dbReference type="EMBL" id="KE721504">
    <property type="protein sequence ID" value="ERF68654.1"/>
    <property type="molecule type" value="Genomic_DNA"/>
</dbReference>
<dbReference type="GO" id="GO:0006633">
    <property type="term" value="P:fatty acid biosynthetic process"/>
    <property type="evidence" value="ECO:0007669"/>
    <property type="project" value="TreeGrafter"/>
</dbReference>
<dbReference type="InterPro" id="IPR050091">
    <property type="entry name" value="PKS_NRPS_Biosynth_Enz"/>
</dbReference>
<dbReference type="CDD" id="cd05195">
    <property type="entry name" value="enoyl_red"/>
    <property type="match status" value="1"/>
</dbReference>